<feature type="signal peptide" evidence="1">
    <location>
        <begin position="1"/>
        <end position="22"/>
    </location>
</feature>
<keyword evidence="3" id="KW-1185">Reference proteome</keyword>
<dbReference type="EMBL" id="JBAMIC010000001">
    <property type="protein sequence ID" value="KAK7114984.1"/>
    <property type="molecule type" value="Genomic_DNA"/>
</dbReference>
<comment type="caution">
    <text evidence="2">The sequence shown here is derived from an EMBL/GenBank/DDBJ whole genome shotgun (WGS) entry which is preliminary data.</text>
</comment>
<sequence length="408" mass="46199">MTMATRVIVVLLALQLFCLSSAKQPKYPVILVPGDGGSQLYAKLDRSVVPHFYCSRKTDDYFNIWLNIEEFSLPVECFVDNMRLRYNRTSHTTRNAEGVDIRIDSFGKTATVEWLDPNSIIHKLSELSYFYNIVESLVAINYTRDKDIKGAPYDFRRAPNELGDFYANLTKLIEDTYTENGNSPAVIIGHSMGNPVMLYFYNHKPQAWKDKYLRAHISLAGVWAGAVKTLRLMTSGDSLGVYVVNPLTVRPEQRAMPSTAFLMPSTRFWDKDEILVYNEHRNYTVNDYKQLFQDLNYTDGYMIWQDTSNLIIDLEAPGLEVHCLFGTGIPTPGALQFVPGGFPDKYPKTVPDDGDGTVNKRSLMAFAGWASKQKQPVKYSALKGAEHMAIMADPRTLQYIVNFLTDAS</sequence>
<feature type="chain" id="PRO_5043017940" description="Group XV phospholipase A2" evidence="1">
    <location>
        <begin position="23"/>
        <end position="408"/>
    </location>
</feature>
<dbReference type="Pfam" id="PF02450">
    <property type="entry name" value="LCAT"/>
    <property type="match status" value="1"/>
</dbReference>
<gene>
    <name evidence="2" type="ORF">V1264_000939</name>
</gene>
<dbReference type="PANTHER" id="PTHR11440">
    <property type="entry name" value="LECITHIN-CHOLESTEROL ACYLTRANSFERASE-RELATED"/>
    <property type="match status" value="1"/>
</dbReference>
<evidence type="ECO:0008006" key="4">
    <source>
        <dbReference type="Google" id="ProtNLM"/>
    </source>
</evidence>
<protein>
    <recommendedName>
        <fullName evidence="4">Group XV phospholipase A2</fullName>
    </recommendedName>
</protein>
<name>A0AAN9C1G3_9CAEN</name>
<dbReference type="GO" id="GO:0006629">
    <property type="term" value="P:lipid metabolic process"/>
    <property type="evidence" value="ECO:0007669"/>
    <property type="project" value="InterPro"/>
</dbReference>
<proteinExistence type="predicted"/>
<keyword evidence="1" id="KW-0732">Signal</keyword>
<accession>A0AAN9C1G3</accession>
<reference evidence="2 3" key="1">
    <citation type="submission" date="2024-02" db="EMBL/GenBank/DDBJ databases">
        <title>Chromosome-scale genome assembly of the rough periwinkle Littorina saxatilis.</title>
        <authorList>
            <person name="De Jode A."/>
            <person name="Faria R."/>
            <person name="Formenti G."/>
            <person name="Sims Y."/>
            <person name="Smith T.P."/>
            <person name="Tracey A."/>
            <person name="Wood J.M.D."/>
            <person name="Zagrodzka Z.B."/>
            <person name="Johannesson K."/>
            <person name="Butlin R.K."/>
            <person name="Leder E.H."/>
        </authorList>
    </citation>
    <scope>NUCLEOTIDE SEQUENCE [LARGE SCALE GENOMIC DNA]</scope>
    <source>
        <strain evidence="2">Snail1</strain>
        <tissue evidence="2">Muscle</tissue>
    </source>
</reference>
<dbReference type="GO" id="GO:0008374">
    <property type="term" value="F:O-acyltransferase activity"/>
    <property type="evidence" value="ECO:0007669"/>
    <property type="project" value="InterPro"/>
</dbReference>
<dbReference type="Proteomes" id="UP001374579">
    <property type="component" value="Unassembled WGS sequence"/>
</dbReference>
<evidence type="ECO:0000313" key="2">
    <source>
        <dbReference type="EMBL" id="KAK7114984.1"/>
    </source>
</evidence>
<dbReference type="AlphaFoldDB" id="A0AAN9C1G3"/>
<dbReference type="SUPFAM" id="SSF53474">
    <property type="entry name" value="alpha/beta-Hydrolases"/>
    <property type="match status" value="1"/>
</dbReference>
<evidence type="ECO:0000313" key="3">
    <source>
        <dbReference type="Proteomes" id="UP001374579"/>
    </source>
</evidence>
<dbReference type="InterPro" id="IPR029058">
    <property type="entry name" value="AB_hydrolase_fold"/>
</dbReference>
<evidence type="ECO:0000256" key="1">
    <source>
        <dbReference type="SAM" id="SignalP"/>
    </source>
</evidence>
<dbReference type="Gene3D" id="3.40.50.1820">
    <property type="entry name" value="alpha/beta hydrolase"/>
    <property type="match status" value="2"/>
</dbReference>
<organism evidence="2 3">
    <name type="scientific">Littorina saxatilis</name>
    <dbReference type="NCBI Taxonomy" id="31220"/>
    <lineage>
        <taxon>Eukaryota</taxon>
        <taxon>Metazoa</taxon>
        <taxon>Spiralia</taxon>
        <taxon>Lophotrochozoa</taxon>
        <taxon>Mollusca</taxon>
        <taxon>Gastropoda</taxon>
        <taxon>Caenogastropoda</taxon>
        <taxon>Littorinimorpha</taxon>
        <taxon>Littorinoidea</taxon>
        <taxon>Littorinidae</taxon>
        <taxon>Littorina</taxon>
    </lineage>
</organism>
<dbReference type="InterPro" id="IPR003386">
    <property type="entry name" value="LACT/PDAT_acylTrfase"/>
</dbReference>